<gene>
    <name evidence="1" type="ORF">TNCV_2400101</name>
</gene>
<sequence length="98" mass="10798">MANHSTLRHEHLFIISSNARASLLDHLTASRPVPTDDEASWVSIESNALKLLVTIHSGIAAEWASLISSHAKPQWRYLSKKSCPVVRGKRATASARSR</sequence>
<protein>
    <submittedName>
        <fullName evidence="1">Uncharacterized protein</fullName>
    </submittedName>
</protein>
<accession>A0A8X6T0D3</accession>
<proteinExistence type="predicted"/>
<organism evidence="1 2">
    <name type="scientific">Trichonephila clavipes</name>
    <name type="common">Golden silk orbweaver</name>
    <name type="synonym">Nephila clavipes</name>
    <dbReference type="NCBI Taxonomy" id="2585209"/>
    <lineage>
        <taxon>Eukaryota</taxon>
        <taxon>Metazoa</taxon>
        <taxon>Ecdysozoa</taxon>
        <taxon>Arthropoda</taxon>
        <taxon>Chelicerata</taxon>
        <taxon>Arachnida</taxon>
        <taxon>Araneae</taxon>
        <taxon>Araneomorphae</taxon>
        <taxon>Entelegynae</taxon>
        <taxon>Araneoidea</taxon>
        <taxon>Nephilidae</taxon>
        <taxon>Trichonephila</taxon>
    </lineage>
</organism>
<evidence type="ECO:0000313" key="2">
    <source>
        <dbReference type="Proteomes" id="UP000887159"/>
    </source>
</evidence>
<dbReference type="EMBL" id="BMAU01021349">
    <property type="protein sequence ID" value="GFY18792.1"/>
    <property type="molecule type" value="Genomic_DNA"/>
</dbReference>
<evidence type="ECO:0000313" key="1">
    <source>
        <dbReference type="EMBL" id="GFY18792.1"/>
    </source>
</evidence>
<name>A0A8X6T0D3_TRICX</name>
<keyword evidence="2" id="KW-1185">Reference proteome</keyword>
<dbReference type="Proteomes" id="UP000887159">
    <property type="component" value="Unassembled WGS sequence"/>
</dbReference>
<reference evidence="1" key="1">
    <citation type="submission" date="2020-08" db="EMBL/GenBank/DDBJ databases">
        <title>Multicomponent nature underlies the extraordinary mechanical properties of spider dragline silk.</title>
        <authorList>
            <person name="Kono N."/>
            <person name="Nakamura H."/>
            <person name="Mori M."/>
            <person name="Yoshida Y."/>
            <person name="Ohtoshi R."/>
            <person name="Malay A.D."/>
            <person name="Moran D.A.P."/>
            <person name="Tomita M."/>
            <person name="Numata K."/>
            <person name="Arakawa K."/>
        </authorList>
    </citation>
    <scope>NUCLEOTIDE SEQUENCE</scope>
</reference>
<comment type="caution">
    <text evidence="1">The sequence shown here is derived from an EMBL/GenBank/DDBJ whole genome shotgun (WGS) entry which is preliminary data.</text>
</comment>
<dbReference type="AlphaFoldDB" id="A0A8X6T0D3"/>